<dbReference type="Pfam" id="PF13482">
    <property type="entry name" value="RNase_H_2"/>
    <property type="match status" value="1"/>
</dbReference>
<evidence type="ECO:0000313" key="3">
    <source>
        <dbReference type="Proteomes" id="UP000507962"/>
    </source>
</evidence>
<proteinExistence type="predicted"/>
<dbReference type="PANTHER" id="PTHR38462:SF1">
    <property type="entry name" value="YPRB RIBONUCLEASE H-LIKE DOMAIN-CONTAINING PROTEIN"/>
    <property type="match status" value="1"/>
</dbReference>
<name>A0A4U8YIU8_9BACT</name>
<accession>A0A4U8YIU8</accession>
<dbReference type="InterPro" id="IPR012337">
    <property type="entry name" value="RNaseH-like_sf"/>
</dbReference>
<feature type="domain" description="YprB ribonuclease H-like" evidence="1">
    <location>
        <begin position="87"/>
        <end position="233"/>
    </location>
</feature>
<dbReference type="AlphaFoldDB" id="A0A4U8YIU8"/>
<dbReference type="EMBL" id="CAADHO010000001">
    <property type="protein sequence ID" value="VFQ42899.1"/>
    <property type="molecule type" value="Genomic_DNA"/>
</dbReference>
<organism evidence="2 3">
    <name type="scientific">Desulfoluna butyratoxydans</name>
    <dbReference type="NCBI Taxonomy" id="231438"/>
    <lineage>
        <taxon>Bacteria</taxon>
        <taxon>Pseudomonadati</taxon>
        <taxon>Thermodesulfobacteriota</taxon>
        <taxon>Desulfobacteria</taxon>
        <taxon>Desulfobacterales</taxon>
        <taxon>Desulfolunaceae</taxon>
        <taxon>Desulfoluna</taxon>
    </lineage>
</organism>
<protein>
    <submittedName>
        <fullName evidence="2">Rnase h superfamily</fullName>
    </submittedName>
</protein>
<reference evidence="2 3" key="1">
    <citation type="submission" date="2019-03" db="EMBL/GenBank/DDBJ databases">
        <authorList>
            <person name="Nijsse B."/>
        </authorList>
    </citation>
    <scope>NUCLEOTIDE SEQUENCE [LARGE SCALE GENOMIC DNA]</scope>
    <source>
        <strain evidence="2">Desulfoluna butyratoxydans MSL71</strain>
    </source>
</reference>
<dbReference type="RefSeq" id="WP_180137104.1">
    <property type="nucleotide sequence ID" value="NZ_CAADHO010000001.1"/>
</dbReference>
<dbReference type="PANTHER" id="PTHR38462">
    <property type="entry name" value="EXONUCLEASE-LIKE PROTEIN"/>
    <property type="match status" value="1"/>
</dbReference>
<gene>
    <name evidence="2" type="ORF">MSL71_5200</name>
</gene>
<evidence type="ECO:0000313" key="2">
    <source>
        <dbReference type="EMBL" id="VFQ42899.1"/>
    </source>
</evidence>
<sequence length="283" mass="31885">MIQHSFIHMQGVGKATEEKLWHRGITTWSLYEEAHERGEKLPMPGTVLPGIRTSRRRYEEGDLLHFQGLMPAGEAWRLFPGFQETTCYLDIETTGDGPWCDITTIALYDGNTVRTYVNGENLADFAEAVSGFTTVVTYNGKCFDIPVIRRVLGIPMEMAHIDLRYVLGSLGIKGGLKRCEETLGMGRTDLAGVDGSSAVVMWDRYRQSGDRRYLETLLAYNVADTVNMEPLLVEACRMRRNALPEGARFPLPTPGSPRLPYAPDHGVIEEMRRIYRSSHGNLW</sequence>
<dbReference type="InterPro" id="IPR038720">
    <property type="entry name" value="YprB_RNase_H-like_dom"/>
</dbReference>
<keyword evidence="3" id="KW-1185">Reference proteome</keyword>
<dbReference type="Proteomes" id="UP000507962">
    <property type="component" value="Unassembled WGS sequence"/>
</dbReference>
<evidence type="ECO:0000259" key="1">
    <source>
        <dbReference type="Pfam" id="PF13482"/>
    </source>
</evidence>
<dbReference type="SUPFAM" id="SSF53098">
    <property type="entry name" value="Ribonuclease H-like"/>
    <property type="match status" value="1"/>
</dbReference>